<accession>A0A0S4JGB3</accession>
<gene>
    <name evidence="2" type="ORF">BSAL_10040</name>
</gene>
<evidence type="ECO:0000256" key="1">
    <source>
        <dbReference type="SAM" id="MobiDB-lite"/>
    </source>
</evidence>
<dbReference type="EMBL" id="CYKH01001517">
    <property type="protein sequence ID" value="CUG87431.1"/>
    <property type="molecule type" value="Genomic_DNA"/>
</dbReference>
<reference evidence="3" key="1">
    <citation type="submission" date="2015-09" db="EMBL/GenBank/DDBJ databases">
        <authorList>
            <consortium name="Pathogen Informatics"/>
        </authorList>
    </citation>
    <scope>NUCLEOTIDE SEQUENCE [LARGE SCALE GENOMIC DNA]</scope>
    <source>
        <strain evidence="3">Lake Konstanz</strain>
    </source>
</reference>
<feature type="non-terminal residue" evidence="2">
    <location>
        <position position="558"/>
    </location>
</feature>
<keyword evidence="3" id="KW-1185">Reference proteome</keyword>
<proteinExistence type="predicted"/>
<dbReference type="VEuPathDB" id="TriTrypDB:BSAL_10040"/>
<evidence type="ECO:0000313" key="3">
    <source>
        <dbReference type="Proteomes" id="UP000051952"/>
    </source>
</evidence>
<name>A0A0S4JGB3_BODSA</name>
<organism evidence="2 3">
    <name type="scientific">Bodo saltans</name>
    <name type="common">Flagellated protozoan</name>
    <dbReference type="NCBI Taxonomy" id="75058"/>
    <lineage>
        <taxon>Eukaryota</taxon>
        <taxon>Discoba</taxon>
        <taxon>Euglenozoa</taxon>
        <taxon>Kinetoplastea</taxon>
        <taxon>Metakinetoplastina</taxon>
        <taxon>Eubodonida</taxon>
        <taxon>Bodonidae</taxon>
        <taxon>Bodo</taxon>
    </lineage>
</organism>
<feature type="compositionally biased region" description="Basic and acidic residues" evidence="1">
    <location>
        <begin position="79"/>
        <end position="103"/>
    </location>
</feature>
<feature type="compositionally biased region" description="Basic residues" evidence="1">
    <location>
        <begin position="48"/>
        <end position="61"/>
    </location>
</feature>
<dbReference type="Proteomes" id="UP000051952">
    <property type="component" value="Unassembled WGS sequence"/>
</dbReference>
<protein>
    <submittedName>
        <fullName evidence="2">Uncharacterized protein</fullName>
    </submittedName>
</protein>
<sequence length="558" mass="61756">MSLRQQHKHQDVRSRPAAFQLSKLSLEDIVKGEGNGGASPTHLDANPTRRRRSPQKGHHMALRGDEGSRSHHHKQQPKQGERQEKRQDRDHTSGSSPSKEKEIFSSPPPSRHYVLQLETALSSADERHEAICRVLYDSVVRNQCLEVQVEEETLRRALQTQADQDTNRILYGMTLSSCSAAAAMSRKLVASQQDRASLMSSSNAVVSTTAQAYVLNDLRKLLEEQHTASHKSMSLLDTRLTTMIETHATTLHMAIAQSKESVASMQHPLEGRLKQLTTVLEQMKDNLSGSLQEESALRRACDADVKDSILQLSLTLGEMSGRLRSADERTKELEAVAADQRKLLFEDLARRAAVDERRWDEQRTATEALLQRIQSSSHESIQSTMTSSQEHLVVTLEPIHGAIAAVKDVVVEVQSAALQRQEEQHREQLQQVMQQVPSVTAQHVQGALAHNFHSIENLLAEVLLQQKAQVAAHQESRAMAVLPPPTNAVGPMIGSLTGYLDTWLVCSMDFVSTVTEPFVQLASSRGVTISQAAAAATSRGASQGELEQQLLAVRQEML</sequence>
<dbReference type="AlphaFoldDB" id="A0A0S4JGB3"/>
<feature type="region of interest" description="Disordered" evidence="1">
    <location>
        <begin position="1"/>
        <end position="111"/>
    </location>
</feature>
<evidence type="ECO:0000313" key="2">
    <source>
        <dbReference type="EMBL" id="CUG87431.1"/>
    </source>
</evidence>